<feature type="compositionally biased region" description="Polar residues" evidence="3">
    <location>
        <begin position="1286"/>
        <end position="1296"/>
    </location>
</feature>
<evidence type="ECO:0008006" key="6">
    <source>
        <dbReference type="Google" id="ProtNLM"/>
    </source>
</evidence>
<dbReference type="SUPFAM" id="SSF48452">
    <property type="entry name" value="TPR-like"/>
    <property type="match status" value="9"/>
</dbReference>
<feature type="compositionally biased region" description="Basic residues" evidence="3">
    <location>
        <begin position="4801"/>
        <end position="4815"/>
    </location>
</feature>
<accession>A0ABN8NY98</accession>
<dbReference type="PANTHER" id="PTHR21529:SF4">
    <property type="entry name" value="TPR AND ANKYRIN REPEAT-CONTAINING PROTEIN 1"/>
    <property type="match status" value="1"/>
</dbReference>
<feature type="repeat" description="TPR" evidence="1">
    <location>
        <begin position="312"/>
        <end position="345"/>
    </location>
</feature>
<dbReference type="SMART" id="SM00028">
    <property type="entry name" value="TPR"/>
    <property type="match status" value="31"/>
</dbReference>
<dbReference type="InterPro" id="IPR036770">
    <property type="entry name" value="Ankyrin_rpt-contain_sf"/>
</dbReference>
<feature type="compositionally biased region" description="Acidic residues" evidence="3">
    <location>
        <begin position="1913"/>
        <end position="1928"/>
    </location>
</feature>
<dbReference type="Proteomes" id="UP001159405">
    <property type="component" value="Unassembled WGS sequence"/>
</dbReference>
<feature type="compositionally biased region" description="Basic and acidic residues" evidence="3">
    <location>
        <begin position="7023"/>
        <end position="7036"/>
    </location>
</feature>
<feature type="compositionally biased region" description="Basic and acidic residues" evidence="3">
    <location>
        <begin position="7076"/>
        <end position="7086"/>
    </location>
</feature>
<feature type="coiled-coil region" evidence="2">
    <location>
        <begin position="3332"/>
        <end position="3386"/>
    </location>
</feature>
<evidence type="ECO:0000256" key="1">
    <source>
        <dbReference type="PROSITE-ProRule" id="PRU00339"/>
    </source>
</evidence>
<feature type="compositionally biased region" description="Basic and acidic residues" evidence="3">
    <location>
        <begin position="7049"/>
        <end position="7058"/>
    </location>
</feature>
<proteinExistence type="predicted"/>
<dbReference type="Gene3D" id="3.40.50.300">
    <property type="entry name" value="P-loop containing nucleotide triphosphate hydrolases"/>
    <property type="match status" value="3"/>
</dbReference>
<evidence type="ECO:0000313" key="5">
    <source>
        <dbReference type="Proteomes" id="UP001159405"/>
    </source>
</evidence>
<sequence length="7086" mass="805204">MDPNQFGLMARIAMRHGNYPEALHHLSMALRHIPPQLTQFGAPLLADRAECFWQLGHAEEAVQDIMDAFSIGLPRDAVNSEEEAGKWTRRGVSLYLDHSYFLAERCTTVALYFRVDNPFFKAQSFLNRALSRFELGNISGTQSDAQEVKRLDKHFARASAQKQKDEAMEEFKRHSYEKAVKLFQLCLLLHPEDGSGVKFRRSVQSHQATAYFKLKNYRKALEVGEKSYNSNPTFKSKDEAERWKERGNRLSKESNMVDLAIDCYSLALKYTKEKDLKATILSNRSLMYKNTERYEEALLDAQRCVENKPDWAKAQYRLGSCLSACKRYSEALEPFSRSLQLLLNNPSSTEHDKVDTLNQVLSVALKHPDGTCGIQYDVPRNLIQTAVDKAVAEKDWQRLHLLFVGGGGAKRFRKGSGGLGTGCDASSVPLEEIIHCDFKDLTEFISALLDHKASGDPPKGRENPVDVAIQLDKFDVVNVLMDRCKKTEPSQETTSTSKAHKGTFKSEALEAIRKRDNKKAIQLLQLSLKHEKSNVEEQRKTLKHLCELYFGETSFQECLATGQKLKATYRGEKGKDNDSFRIELANQWKKWGNELHKESKYELMAQFYSLALEFTPLSNKEMLTALLCNRCLAFIKLKTFKEALADAEKCIKIRPDWFRGHSRQGTCLCHLKRKKEALEAFCKAHTCALNEKEENATACDVISTAMEVDGGENQITCNLSLRSLQYLVKEATVKNEWKKLRFMYLGSAASKAARGVCFECDASRVPLDLLIESNVEELHNLVSLLLRRGALPNGLKECKRPPLLVAMEMRKFPLAVILLRNQADPSCIVGHGIFINKEGQPKQWLHLGRKAAESSNHKKAVMLLNMCIHLSDPGQDLSILTAAYQALAEVFFKLEEHEQSINAGKECFKLRPHKSEDEAKHWQFRASHVFTLGQYKSCIECVNLALKYTPAECKGIFSRLLSQRSEAEQRLGEYTSGLEDAKRASMMTADMLEGYLNQYRCLRALNRRSEAMQAINECLKRTIDETLLSDLMNNALNIASGLEERTSALTNPIPRNLLINMLNDVIKKKDWHKLKILYLGGGGPSFLPVRAGGLATNINTANVPLGEVIHHHGLEEPFLISVLVENGASVNVIEGSDLIPLNEAMEKEQLPLVETLVQNGANCCAEDSEGEPIIHKALRKGLISGNCDFGFLKSMLKSKNPEIENVRNARDDTLYHLVCAGRRPNKKSYDRKCDAIRLLRAANVNPNLPNKRGLRPVEMVTEKDPRWRMISTSIESYNSKAPAPSSPETHPQNAFQEEQDKAKTVGTTEDDDWSVASEPEVNQEEESSVPTKVNESSKPDDKQKRRIQLRQNIDFLIESLSPLVSVPTVETEEQEDNDILDESAPIPDLTANETPKDHTFEASATSDYRQTDATEQEITHDEVEVEIDFKTPFEDLPWEVDCTDRVWKVMRSKKVDNNMRKRIIEKVQMLANGRWSKTLCKRLEGEPKKHGIHLYESKLTKGQRILWEETVAFSGRLSDLPENRLREETSEGRIYSDIIRVWDIVLDHDKLQRSIDHIVKSHDRGMHCLIKKKLKGLPAESQNANTPSGERLPNKYVDPNIPAESINKKNIPKKTHPSENLSQMFFPPASANEQEYHILKFYSFNTPLVRTVLESDTSTKVDFPFKITELEHAIVNLHPNPQTPIILLGRSGTGKTTCCLYRLWDNFQRYWERAATAGPHIPQYVRPVEAYGSDSKIESPTSSTDQDGCGIDSRPLATKCNEYEDCQDLEKSDVCSSSCFQHSEQGLQCEDDVPGNSNGPCMYEHLHQIFITKNTVLCSEVEKNFKDLCRACPAAEQRLQFEDRPTPKKIQDVAEEEWPLFLNSKDWLLILDASLPGETFFKRAEDGTLERKIEGWGEEDNHLQSIPAFQSDGESDEEEDEEITEIEDDNKRAKDKGKGPKENRDPRREITYHVFQHEIWPKMKKTSKEKVEYHPTLVWTEIRSFIKGSAEALMTENGFLSLEDYESLGKKKASNFSADRKVVYDLFVVYQQQRLRDRMFDEADLVFNIHRRLQSNPVPEWSIHQFYVDETQDFTQAELSLLIRCCRFPNQLFFTGDTAQSIMRGIAFRFDDLKTLFHHAKKAAAIKEGHHNFIRVPKKLYQLTHNYRSHAGILRLASSVVDLLVNYFPNSFDRLKKDEGLFEGPKPVLLEACTPTDLALILQGNQRQSSRIEFGAHQVVLVVSNEAREAMPDELKQGLVMTIYEAKGLEFDDVLIYNFFKDSQAGKEWRVVTSFVEQQNKADASSSTGLTEITEESVQMKHSRPLEFNSEKHKVLISEFKYLYTAITRARVNVWFFDEDEEARAPMFEYFCRLKLVNVVTLEDQGKGTGQLASMFAVKSTPEEWRKGGMRFYKKRLWVAAIQCFTFAGDKLMLQKSQAQQQAAEAIKFRSTNRQMMRDEFLRAGESFLQCEMYDEAAICLNNAREWTLLAKLYEKTGKYQDAARLFKKKGLYQEASRCFESQNNYRDAVETLCLAGCIEEALNAMERFKILSSSVDSEGRQGIIPPKTTRTVERMRHQLADKHFKEGNKEKMEEVLRHLPSTTDRITFLKRRGCVIEAARVMGEEGKRDEAASLLRDEGMFEEAIKYSSHSKFTADCLLSQARTTKNKIDIPGILKKALAKYEECTDLTGQAEVLLMLGQQSSEVEKIQKAGRLFEKCKNYCGEVESLTQLLKTTCFSPPESFSQWIIVRALERLLRLITLLYKPIKQRSLRERSEVEKCEEHFGLFRTETERQKAYFCKQGGRFSDVDPDFVQRYASKSKAVIDTAEAHLKIGRFLINSSLNLICMIQKMLENTFAKSSLCKTLGEGVFCGDSSCTNQHEDSEERFNKRFHALFNFMYLESVVERSISEMTANKIGNDISPLIDRDFQQFSSCQRFYTFLFPPSGCRRYHLTWPLVRNIRITKAVNRRILQFANFLWKETSEEKRRSDTNNFLKVSSSLQLIGSSSFMVKWICEEETKFQTQAGKSKKPTIFQLSKNGMVFNKDNGRCESYLQWWEDGKKRLYVDGDVENAAHLIVKRFLTLTAKRSGMIYPSIANTLMILEHQLTACLALYTRLCTTHQFPICLPGSYLTMVRLWDNFRPSVDKGPFTLYEAVEQNVRQERNIPRLLNAIRSLLIYMVELTCGEVASPFDVLGDALSSDETPTYSTSGESERTLVLFLTMLCNCGKGISPSVEGIILGKVLKITPNACLPNRLTNMLGAVQEAKGYRDVVKSLSEFLQSRGEVFYDLRWHNGKLWFDGPANPSNYPQSFYNDLSKIREELRQVQVQNLQYGEAGDSHNVGSDVDLDATIDNMEVKYTDAELKEKEHTRKEVAATKVQRWYKGLRQAKVERATKLARLKSMEEQMVVTNAAEEHFLRFKVDSSACGICGTNFKSSTDDHPVINQEDHEGDTPNEEIETLEAHEKTSAHAKKEEEFQLYKEIYLVEIHPCLMKEEELRKMAENISSSANIDLDLERLETPLSIVKKRVQSIEKSRDWANTSLLQSAVNELEATLKETSILLEEACCSHQGLLAYKDGALEDAIVLFTRGIQLTPPSRPKFASKLLKDRADCYWDLQRKDEACSDMKRALELNPGIKDEPEKWSARGHEALEAENLSLACQCFSFSLLFCPSKNASLQSRLYAWRAEANFKMDKVAEARKDITRCRKIDPTLAKQQGRLKKELGVQLYQIHSYGKAIVSLGLAKEFIPHSMSEVLAQVHSYLASCHFSLRQYPQALEAGKEAYKIRPGRSQTEAKRWKERGKQLFKENRFNLLVECYSLAINYAPTSDRELLTQLLCNRSLVYIKNKTYRAALLDAEQCVKIRPGWSKAHYRLGSSLAGMKRYDDAMDSFAQALEFADTEDEKYDTLLQIISIGNEAEDGTATIYEGLCPQHIVQRAVDDAIAKGNWESLHVLFLGGGGPYDACPGEGGLASGCDTSGVPLELVISSKVAEKKDLVSVLLEFGACVNGLAVCEKRPLLAALEMEEFEIATRLIQEEAQMGCVEHQPHLQTKGHSLYWKKLASKMTRCGNDSKAWHYYNLALQCSPVKAAELKRECYEALSDICFKRGDFSQCIEYGIKGYTVKADKNEELVQKWRERGNQLFKDKQYDLVIKYYSLAMDYVQVNDKLSAVLLSNRCAAYLNLKKYENALKDAERCVQIEPDWSKGYYRLGSCMNFLDRNKEALMYFCEGLKRAETDDDKFALASHVVNTAMDLKEGSLGITCRIPRGTVQKLIKDICSKKEWDKLHLLFLGGDSQRSYAKGRGGVATGCNAVIVPIDQVLGSSVPDRDKLIAVLLDHGALANGPHGCKTPPLSVAMEMEDYSIAHALLKHGADPAVIRCCRGTAAHHRENQGHYWKEEGIKALSSRDYSRAIKLLNLALHFPNNPAELIYVVNNSLATAYFETKQYIRAVETGRECLKSKPRKSQVEASKWKERGKRLFSEKEYAVLVEYYTLAMQYVPSTDKEFLATLLCNRALAHYNIGNYQQGLADAKSCTRFRPEWFKGYVRQGYCHACLDQNRDAVRVFGEGLKRAENDDDKSAVLSQIVSLGVNLADGTSSITCSVPNHILEKLIKQLVERSAWDKLHVLYLGGGGPQRYSPGEGGLATGIDAAEIPLELVFVANEKHRAPLVMALLENGASPNGLKKKPESPLEMALEAEDYNMVVTLLQYGADSSCLVTKAGDSLLHEAMKRLLTTGNYGFLQALLDSDLFDPDVVDGSGNSLFHLVAFGKCSKRKCDMVDVLLEAGANPTLKNADGKIPVDFLNKKDPRARLIRAATNSYKSGKKSGSAKRKKKILRKPDKPQQQVSTAHVQEAEPEPEWCQLVDDSARDDDDDRVVKVKGRDKKPIPSAPSVRKDPLDKFRASIGDMIHSLCAEQFVENVEEAGEGAEGKPVAEVSSVDAKERKKEEEGVGELVPDIERIQDDEEDDELNEGELQLDLESPFEDLPWEVDCTDQFWKALQNTNVSDVLKRRIVSRIRMLAEGRWTRKLCRRIDGLPKKHNIMLFEAKLTKTSRIIWELTVAFSAKCSDDPELRVQAETTSGRVYSEIIRVWDVAADRDALLKKVESIVKSHDRGLSCIVKKELSGFRRGDDKVKNTSGERLPNFFVEVGEKVTEVSYEKASKAVSAQVKGSSSQFFFPPASPNDMEYHILKFYAFSSALINTVLHNNQAVKVDFPFRVTELEHAIINLHPSQPCPIILLGRSGTGKTTCCLYRLWNEFQSYWDKAITAGPHIPKLVQFLPKSEASRGCTVCDEQEELFCEAESFKKDRDGVAEKSSSSEEFVRAKDARRKDYEEGDDTVELSEFEEHNKQEYEHLHQVFITKNPVLCTEVQKNFSELSHACPAAREHVESEDTPLPSRIQDIDDAAWPLFITSRDWLLLLDASLPGCEFFPRADDGSLMRKIYGWGEEETHLVAIDEDSDSEGEEREEAAAYEQMEDVGPGRQDLKNFDPRREVTYSVFVSELWPGMTKRLKAQYHPTLVWTEIRSFIKGSIEALHTECGYLSSEEYCELGRKRAPNFSADREVVYSLFRIYQQIKCSLRMFDEADVVHHIYNRLLQIQVPEWSVHRFYVDETQDFTQAELSLLIRCSRDPNGLFFTGDTAQSIMRGIAFRFNDLKSLFFYSQQSYQALGFQSGVRVPNKLYQLTHNYRSHAGILKLASSVVDLLLFYFPESFDRLEKDQGLFEGPKPVLLESCSFGDLAMILRGNRRQSSRIEFGAHQVILVASEETRAKMPDELKQGLILTIYESKGLEFDDVLIYNFFKDSQAKKEWRVVTTYIKAVAEGKVPNTTGLIELTEDELVTSTRPLQFDMDKHKVLNSEFKFLYTAITRARVNVWFFDEDEEARAPMFEYFQKLSLVRVIRMAGEPNETEQLTSMFVEKSTEAEWSQQGHYFYNKELWEVAVKCFNMAGDALMIKKSQAQLQAAEAAKLKANPKVMRAQFLKAADQFLQCAMLDEGAKCLHNARERLLLAKLNRKLGKFEDAARQLRKERHFLEASECYEMINDYHQAVEALCQGNLYEEAIDTLQRYKSLVGVETGRGGVRPPKESRTVERLCHQLAEEHFSCGRLEEMVLVLERLPSASDRILFLENHGCVQEAVEALISEGRYTDAGNLLRKNGRFIEAAKFVHRKNFAAECYLAAARCLQRHAYSAEKFELIEGPAETALELFDDCDDKNGEAECLLVLAKLNRDADDAESARELFSKVNNICGEADACLTLFAISNGDSSHAGLSDFPNVFIRGLDKVFGLILALNKPQNTVAELQSVEICERYFGLLKDDQADARCAFLNSGSLFVSDVPYRPADVRGNKLVVDVGVARGRISNYLCNVARQLAQNINDSLAVKVRHHSVCGRFQRGMTCATERCDLAHASLSTEVFEKVFHFLCHRIHVNALLQSFVTSISRFDSQGQFSRALLANNIGDFRACQLLYDLLFPRMGLHVSWLNKEHVRVIRKHAVIREGLSRYADFLWKTSNDTQRRQNTDRFMEVSRILHLIGYHGKIAALLSVEEKTFVERNVTSPCDSMLLDKQTGEYSSFFRLLKDGTRVLHVYGDILNSAFFIIRRFTSLVACRSSIPLPSLANASAIFEHQLVACLTLFARLFNEYEHPVCLPESYLRLIDLWDAVYGSDKFPSLYSIVEASASKIPPFKGICQVQRLLECMVQLVSGQVHRRFNLINSAFSTKALERVQSGETERVLLLAMTMLCNYGRGIPPPCGLLIEALRGVNVHAFLPYRVQKALVALQAADGVKDVVLALQRLLYERNERLFAVRWYNRRLWTDEVNMSSFTQSFVMGASPWQFQEAVAGEPPADMYLPPEFQMPTGYLEEQRRERALESARQAAAVTIQRWYRQMRCQTRKSSPVQPSHSVESYFERFKADVSACSVCNVQFNHNTGETYRSHTQPGSSHWQMLQQFNIYKQLYLHKIWPLFVAERELCEELNALSGQRLGSHDFGLDVQRLEHISARVGDCIRDIESCCKWGDTGRLMHEVNTLEGTIMEVKGIVQQDLHKMREADDKAEKRDDLQETEDYGDEEDILDLRMPKEGGAKGGGRGKGKKRNRGRRAPRDKTRFRQS</sequence>
<dbReference type="InterPro" id="IPR039904">
    <property type="entry name" value="TRANK1"/>
</dbReference>
<dbReference type="Pfam" id="PF13181">
    <property type="entry name" value="TPR_8"/>
    <property type="match status" value="1"/>
</dbReference>
<feature type="repeat" description="TPR" evidence="1">
    <location>
        <begin position="3736"/>
        <end position="3769"/>
    </location>
</feature>
<evidence type="ECO:0000256" key="3">
    <source>
        <dbReference type="SAM" id="MobiDB-lite"/>
    </source>
</evidence>
<feature type="region of interest" description="Disordered" evidence="3">
    <location>
        <begin position="1895"/>
        <end position="1948"/>
    </location>
</feature>
<dbReference type="Gene3D" id="1.25.40.10">
    <property type="entry name" value="Tetratricopeptide repeat domain"/>
    <property type="match status" value="12"/>
</dbReference>
<keyword evidence="5" id="KW-1185">Reference proteome</keyword>
<name>A0ABN8NY98_9CNID</name>
<protein>
    <recommendedName>
        <fullName evidence="6">TPR and ankyrin repeat-containing protein 1</fullName>
    </recommendedName>
</protein>
<feature type="region of interest" description="Disordered" evidence="3">
    <location>
        <begin position="4902"/>
        <end position="4931"/>
    </location>
</feature>
<dbReference type="InterPro" id="IPR002110">
    <property type="entry name" value="Ankyrin_rpt"/>
</dbReference>
<dbReference type="PROSITE" id="PS50005">
    <property type="entry name" value="TPR"/>
    <property type="match status" value="4"/>
</dbReference>
<gene>
    <name evidence="4" type="ORF">PLOB_00032678</name>
</gene>
<feature type="compositionally biased region" description="Basic residues" evidence="3">
    <location>
        <begin position="7063"/>
        <end position="7075"/>
    </location>
</feature>
<evidence type="ECO:0000313" key="4">
    <source>
        <dbReference type="EMBL" id="CAH3126857.1"/>
    </source>
</evidence>
<dbReference type="SUPFAM" id="SSF52540">
    <property type="entry name" value="P-loop containing nucleoside triphosphate hydrolases"/>
    <property type="match status" value="2"/>
</dbReference>
<feature type="compositionally biased region" description="Basic and acidic residues" evidence="3">
    <location>
        <begin position="4919"/>
        <end position="4928"/>
    </location>
</feature>
<dbReference type="InterPro" id="IPR019734">
    <property type="entry name" value="TPR_rpt"/>
</dbReference>
<dbReference type="SMART" id="SM00248">
    <property type="entry name" value="ANK"/>
    <property type="match status" value="9"/>
</dbReference>
<feature type="region of interest" description="Disordered" evidence="3">
    <location>
        <begin position="1277"/>
        <end position="1345"/>
    </location>
</feature>
<evidence type="ECO:0000256" key="2">
    <source>
        <dbReference type="SAM" id="Coils"/>
    </source>
</evidence>
<feature type="coiled-coil region" evidence="2">
    <location>
        <begin position="964"/>
        <end position="1022"/>
    </location>
</feature>
<keyword evidence="1" id="KW-0802">TPR repeat</keyword>
<dbReference type="SUPFAM" id="SSF48403">
    <property type="entry name" value="Ankyrin repeat"/>
    <property type="match status" value="3"/>
</dbReference>
<reference evidence="4 5" key="1">
    <citation type="submission" date="2022-05" db="EMBL/GenBank/DDBJ databases">
        <authorList>
            <consortium name="Genoscope - CEA"/>
            <person name="William W."/>
        </authorList>
    </citation>
    <scope>NUCLEOTIDE SEQUENCE [LARGE SCALE GENOMIC DNA]</scope>
</reference>
<feature type="repeat" description="TPR" evidence="1">
    <location>
        <begin position="881"/>
        <end position="914"/>
    </location>
</feature>
<comment type="caution">
    <text evidence="4">The sequence shown here is derived from an EMBL/GenBank/DDBJ whole genome shotgun (WGS) entry which is preliminary data.</text>
</comment>
<organism evidence="4 5">
    <name type="scientific">Porites lobata</name>
    <dbReference type="NCBI Taxonomy" id="104759"/>
    <lineage>
        <taxon>Eukaryota</taxon>
        <taxon>Metazoa</taxon>
        <taxon>Cnidaria</taxon>
        <taxon>Anthozoa</taxon>
        <taxon>Hexacorallia</taxon>
        <taxon>Scleractinia</taxon>
        <taxon>Fungiina</taxon>
        <taxon>Poritidae</taxon>
        <taxon>Porites</taxon>
    </lineage>
</organism>
<feature type="coiled-coil region" evidence="2">
    <location>
        <begin position="5989"/>
        <end position="6016"/>
    </location>
</feature>
<dbReference type="InterPro" id="IPR027417">
    <property type="entry name" value="P-loop_NTPase"/>
</dbReference>
<feature type="compositionally biased region" description="Basic and acidic residues" evidence="3">
    <location>
        <begin position="1929"/>
        <end position="1948"/>
    </location>
</feature>
<dbReference type="Gene3D" id="1.25.40.20">
    <property type="entry name" value="Ankyrin repeat-containing domain"/>
    <property type="match status" value="3"/>
</dbReference>
<feature type="region of interest" description="Disordered" evidence="3">
    <location>
        <begin position="4796"/>
        <end position="4877"/>
    </location>
</feature>
<keyword evidence="2" id="KW-0175">Coiled coil</keyword>
<feature type="compositionally biased region" description="Acidic residues" evidence="3">
    <location>
        <begin position="7037"/>
        <end position="7048"/>
    </location>
</feature>
<dbReference type="PANTHER" id="PTHR21529">
    <property type="entry name" value="MAMMARY TURMOR VIRUS RECEPTOR HOMOLOG 1, 2 MTVR1, 2"/>
    <property type="match status" value="1"/>
</dbReference>
<dbReference type="InterPro" id="IPR011990">
    <property type="entry name" value="TPR-like_helical_dom_sf"/>
</dbReference>
<dbReference type="EMBL" id="CALNXK010000043">
    <property type="protein sequence ID" value="CAH3126857.1"/>
    <property type="molecule type" value="Genomic_DNA"/>
</dbReference>
<feature type="region of interest" description="Disordered" evidence="3">
    <location>
        <begin position="7023"/>
        <end position="7086"/>
    </location>
</feature>
<feature type="repeat" description="TPR" evidence="1">
    <location>
        <begin position="3847"/>
        <end position="3880"/>
    </location>
</feature>